<protein>
    <submittedName>
        <fullName evidence="1">Uncharacterized protein</fullName>
    </submittedName>
</protein>
<sequence length="614" mass="66629">MSSLVNAALNQAGIVRPTNAAPGERGVVGTVVGTGGRVNANAGGSSRMEIEGAADGRMRRGGGRGGGGSGRARKGGRNGGDHQSGSRYTPLASHTRHDPLSTSGRTRRPPPPGKDAPGAVAVDAAKSADAAQQAAAKGGSHVRTIKEWLATRVRGPGILDLHSMVSDSLLTGPGIKMPGHPDARAIHGEVFWKCIAEQDPHTHTLRLSHNNFRDLKILATLPKWLPHVRALDLSDNEDLHKIGMLDVLSTQSCLSTARDSPNRLGLYNLRELKLTNTKMRRDAESQNRMTTYLRDIMARFPNLTMLDEELVPRITFPVGVDYPIKAIEAREMQEIQEQAFRWPYDVKGNLVETPALEAFATTFLAKFFAAFDSDRTVLIPVYAPQATLSYNLTTTIPRRKAPSTAPPPAGKNIFDTWSEHNRNLVRIGKHRRVNTLIVSDESRLREWLDKTVPRTEHPLNDPAKWMYDVLPLDAVAGVGRIMLTIHGEFMEAEAQAGTPAAAAGWPSLILSDTISLRSLCDISNFTKSLAVAGAQIVPRHVGPPPAGVSAEIASIPGLTPEQMLVVTQVQNSTNLVTSMALDCARTAGFNLEVAMTKFHELQAQIPAEFFRHIQ</sequence>
<keyword evidence="2" id="KW-1185">Reference proteome</keyword>
<accession>A0ACC2VAD9</accession>
<reference evidence="1" key="1">
    <citation type="submission" date="2023-04" db="EMBL/GenBank/DDBJ databases">
        <title>Draft Genome sequencing of Naganishia species isolated from polar environments using Oxford Nanopore Technology.</title>
        <authorList>
            <person name="Leo P."/>
            <person name="Venkateswaran K."/>
        </authorList>
    </citation>
    <scope>NUCLEOTIDE SEQUENCE</scope>
    <source>
        <strain evidence="1">MNA-CCFEE 5261</strain>
    </source>
</reference>
<evidence type="ECO:0000313" key="2">
    <source>
        <dbReference type="Proteomes" id="UP001241377"/>
    </source>
</evidence>
<dbReference type="Proteomes" id="UP001241377">
    <property type="component" value="Unassembled WGS sequence"/>
</dbReference>
<gene>
    <name evidence="1" type="ORF">QFC19_007314</name>
</gene>
<dbReference type="EMBL" id="JASBWR010000096">
    <property type="protein sequence ID" value="KAJ9096088.1"/>
    <property type="molecule type" value="Genomic_DNA"/>
</dbReference>
<proteinExistence type="predicted"/>
<name>A0ACC2VAD9_9TREE</name>
<comment type="caution">
    <text evidence="1">The sequence shown here is derived from an EMBL/GenBank/DDBJ whole genome shotgun (WGS) entry which is preliminary data.</text>
</comment>
<evidence type="ECO:0000313" key="1">
    <source>
        <dbReference type="EMBL" id="KAJ9096088.1"/>
    </source>
</evidence>
<organism evidence="1 2">
    <name type="scientific">Naganishia cerealis</name>
    <dbReference type="NCBI Taxonomy" id="610337"/>
    <lineage>
        <taxon>Eukaryota</taxon>
        <taxon>Fungi</taxon>
        <taxon>Dikarya</taxon>
        <taxon>Basidiomycota</taxon>
        <taxon>Agaricomycotina</taxon>
        <taxon>Tremellomycetes</taxon>
        <taxon>Filobasidiales</taxon>
        <taxon>Filobasidiaceae</taxon>
        <taxon>Naganishia</taxon>
    </lineage>
</organism>